<accession>A0A5M3N3V3</accession>
<reference evidence="3" key="1">
    <citation type="journal article" date="2012" name="Science">
        <title>The Paleozoic origin of enzymatic lignin decomposition reconstructed from 31 fungal genomes.</title>
        <authorList>
            <person name="Floudas D."/>
            <person name="Binder M."/>
            <person name="Riley R."/>
            <person name="Barry K."/>
            <person name="Blanchette R.A."/>
            <person name="Henrissat B."/>
            <person name="Martinez A.T."/>
            <person name="Otillar R."/>
            <person name="Spatafora J.W."/>
            <person name="Yadav J.S."/>
            <person name="Aerts A."/>
            <person name="Benoit I."/>
            <person name="Boyd A."/>
            <person name="Carlson A."/>
            <person name="Copeland A."/>
            <person name="Coutinho P.M."/>
            <person name="de Vries R.P."/>
            <person name="Ferreira P."/>
            <person name="Findley K."/>
            <person name="Foster B."/>
            <person name="Gaskell J."/>
            <person name="Glotzer D."/>
            <person name="Gorecki P."/>
            <person name="Heitman J."/>
            <person name="Hesse C."/>
            <person name="Hori C."/>
            <person name="Igarashi K."/>
            <person name="Jurgens J.A."/>
            <person name="Kallen N."/>
            <person name="Kersten P."/>
            <person name="Kohler A."/>
            <person name="Kuees U."/>
            <person name="Kumar T.K.A."/>
            <person name="Kuo A."/>
            <person name="LaButti K."/>
            <person name="Larrondo L.F."/>
            <person name="Lindquist E."/>
            <person name="Ling A."/>
            <person name="Lombard V."/>
            <person name="Lucas S."/>
            <person name="Lundell T."/>
            <person name="Martin R."/>
            <person name="McLaughlin D.J."/>
            <person name="Morgenstern I."/>
            <person name="Morin E."/>
            <person name="Murat C."/>
            <person name="Nagy L.G."/>
            <person name="Nolan M."/>
            <person name="Ohm R.A."/>
            <person name="Patyshakuliyeva A."/>
            <person name="Rokas A."/>
            <person name="Ruiz-Duenas F.J."/>
            <person name="Sabat G."/>
            <person name="Salamov A."/>
            <person name="Samejima M."/>
            <person name="Schmutz J."/>
            <person name="Slot J.C."/>
            <person name="St John F."/>
            <person name="Stenlid J."/>
            <person name="Sun H."/>
            <person name="Sun S."/>
            <person name="Syed K."/>
            <person name="Tsang A."/>
            <person name="Wiebenga A."/>
            <person name="Young D."/>
            <person name="Pisabarro A."/>
            <person name="Eastwood D.C."/>
            <person name="Martin F."/>
            <person name="Cullen D."/>
            <person name="Grigoriev I.V."/>
            <person name="Hibbett D.S."/>
        </authorList>
    </citation>
    <scope>NUCLEOTIDE SEQUENCE [LARGE SCALE GENOMIC DNA]</scope>
    <source>
        <strain evidence="3">RWD-64-598 SS2</strain>
    </source>
</reference>
<dbReference type="RefSeq" id="XP_007765105.1">
    <property type="nucleotide sequence ID" value="XM_007766915.1"/>
</dbReference>
<protein>
    <recommendedName>
        <fullName evidence="1">DUF7770 domain-containing protein</fullName>
    </recommendedName>
</protein>
<dbReference type="EMBL" id="JH711574">
    <property type="protein sequence ID" value="EIW85694.1"/>
    <property type="molecule type" value="Genomic_DNA"/>
</dbReference>
<gene>
    <name evidence="2" type="ORF">CONPUDRAFT_162837</name>
</gene>
<evidence type="ECO:0000313" key="3">
    <source>
        <dbReference type="Proteomes" id="UP000053558"/>
    </source>
</evidence>
<name>A0A5M3N3V3_CONPW</name>
<evidence type="ECO:0000313" key="2">
    <source>
        <dbReference type="EMBL" id="EIW85694.1"/>
    </source>
</evidence>
<proteinExistence type="predicted"/>
<feature type="domain" description="DUF7770" evidence="1">
    <location>
        <begin position="27"/>
        <end position="202"/>
    </location>
</feature>
<dbReference type="Proteomes" id="UP000053558">
    <property type="component" value="Unassembled WGS sequence"/>
</dbReference>
<evidence type="ECO:0000259" key="1">
    <source>
        <dbReference type="Pfam" id="PF24968"/>
    </source>
</evidence>
<dbReference type="Pfam" id="PF24968">
    <property type="entry name" value="DUF7770"/>
    <property type="match status" value="1"/>
</dbReference>
<dbReference type="OMA" id="TGSGCLW"/>
<keyword evidence="3" id="KW-1185">Reference proteome</keyword>
<dbReference type="InterPro" id="IPR056672">
    <property type="entry name" value="DUF7770"/>
</dbReference>
<dbReference type="OrthoDB" id="3527137at2759"/>
<comment type="caution">
    <text evidence="2">The sequence shown here is derived from an EMBL/GenBank/DDBJ whole genome shotgun (WGS) entry which is preliminary data.</text>
</comment>
<dbReference type="KEGG" id="cput:CONPUDRAFT_162837"/>
<dbReference type="AlphaFoldDB" id="A0A5M3N3V3"/>
<organism evidence="2 3">
    <name type="scientific">Coniophora puteana (strain RWD-64-598)</name>
    <name type="common">Brown rot fungus</name>
    <dbReference type="NCBI Taxonomy" id="741705"/>
    <lineage>
        <taxon>Eukaryota</taxon>
        <taxon>Fungi</taxon>
        <taxon>Dikarya</taxon>
        <taxon>Basidiomycota</taxon>
        <taxon>Agaricomycotina</taxon>
        <taxon>Agaricomycetes</taxon>
        <taxon>Agaricomycetidae</taxon>
        <taxon>Boletales</taxon>
        <taxon>Coniophorineae</taxon>
        <taxon>Coniophoraceae</taxon>
        <taxon>Coniophora</taxon>
    </lineage>
</organism>
<sequence length="203" mass="22831">MTARTYPKTINTANLAKEDEQRIVSEFVVTTLQANTNADNPNIFHWKIFLTLAEPEVSANSKRRYAVLDMVPTGMNCAWTFMDGHPKQDVTSWTGTLMVSSEQVSTASLCDGPIHVDLSITPSKNFTVPDVLGLLLDSHMDRYNFNAHGMGCLHWIMITMERLQDTGLVEAQALKRLQAFHAKQLELHPGRHPFPIAKGEFYD</sequence>
<dbReference type="GeneID" id="19204790"/>